<keyword evidence="4 5" id="KW-0472">Membrane</keyword>
<keyword evidence="2 5" id="KW-0812">Transmembrane</keyword>
<comment type="subcellular location">
    <subcellularLocation>
        <location evidence="1">Membrane</location>
        <topology evidence="1">Multi-pass membrane protein</topology>
    </subcellularLocation>
</comment>
<feature type="domain" description="Amino acid permease/ SLC12A" evidence="6">
    <location>
        <begin position="29"/>
        <end position="133"/>
    </location>
</feature>
<dbReference type="Proteomes" id="UP001501302">
    <property type="component" value="Unassembled WGS sequence"/>
</dbReference>
<dbReference type="PANTHER" id="PTHR11827:SF72">
    <property type="entry name" value="GH08340P"/>
    <property type="match status" value="1"/>
</dbReference>
<evidence type="ECO:0000256" key="5">
    <source>
        <dbReference type="SAM" id="Phobius"/>
    </source>
</evidence>
<accession>A0ABP9GC79</accession>
<dbReference type="InterPro" id="IPR004842">
    <property type="entry name" value="SLC12A_fam"/>
</dbReference>
<feature type="transmembrane region" description="Helical" evidence="5">
    <location>
        <begin position="29"/>
        <end position="48"/>
    </location>
</feature>
<sequence>MISVFLGTSEYTPETVHLFSDETSVSLDVVFALFFPALTGFTAGNAMSEDLKNSKKSIPLGTLSAIGVGLVIYLGLAVFIALNVNSEGLKTDYNFLMKMALFTLAVVAGIWGAILSSALGGILRSSRILKVISINKVIID</sequence>
<dbReference type="EMBL" id="BAABJJ010000010">
    <property type="protein sequence ID" value="GAA4937556.1"/>
    <property type="molecule type" value="Genomic_DNA"/>
</dbReference>
<evidence type="ECO:0000313" key="8">
    <source>
        <dbReference type="Proteomes" id="UP001501302"/>
    </source>
</evidence>
<organism evidence="7 8">
    <name type="scientific">Algibacter agarivorans</name>
    <dbReference type="NCBI Taxonomy" id="1109741"/>
    <lineage>
        <taxon>Bacteria</taxon>
        <taxon>Pseudomonadati</taxon>
        <taxon>Bacteroidota</taxon>
        <taxon>Flavobacteriia</taxon>
        <taxon>Flavobacteriales</taxon>
        <taxon>Flavobacteriaceae</taxon>
        <taxon>Algibacter</taxon>
    </lineage>
</organism>
<gene>
    <name evidence="7" type="ORF">GCM10023314_07640</name>
</gene>
<proteinExistence type="predicted"/>
<keyword evidence="8" id="KW-1185">Reference proteome</keyword>
<evidence type="ECO:0000256" key="3">
    <source>
        <dbReference type="ARBA" id="ARBA00022989"/>
    </source>
</evidence>
<dbReference type="Gene3D" id="1.20.1740.10">
    <property type="entry name" value="Amino acid/polyamine transporter I"/>
    <property type="match status" value="1"/>
</dbReference>
<evidence type="ECO:0000256" key="2">
    <source>
        <dbReference type="ARBA" id="ARBA00022692"/>
    </source>
</evidence>
<reference evidence="8" key="1">
    <citation type="journal article" date="2019" name="Int. J. Syst. Evol. Microbiol.">
        <title>The Global Catalogue of Microorganisms (GCM) 10K type strain sequencing project: providing services to taxonomists for standard genome sequencing and annotation.</title>
        <authorList>
            <consortium name="The Broad Institute Genomics Platform"/>
            <consortium name="The Broad Institute Genome Sequencing Center for Infectious Disease"/>
            <person name="Wu L."/>
            <person name="Ma J."/>
        </authorList>
    </citation>
    <scope>NUCLEOTIDE SEQUENCE [LARGE SCALE GENOMIC DNA]</scope>
    <source>
        <strain evidence="8">JCM 18285</strain>
    </source>
</reference>
<dbReference type="PANTHER" id="PTHR11827">
    <property type="entry name" value="SOLUTE CARRIER FAMILY 12, CATION COTRANSPORTERS"/>
    <property type="match status" value="1"/>
</dbReference>
<name>A0ABP9GC79_9FLAO</name>
<evidence type="ECO:0000256" key="4">
    <source>
        <dbReference type="ARBA" id="ARBA00023136"/>
    </source>
</evidence>
<dbReference type="InterPro" id="IPR004841">
    <property type="entry name" value="AA-permease/SLC12A_dom"/>
</dbReference>
<feature type="transmembrane region" description="Helical" evidence="5">
    <location>
        <begin position="102"/>
        <end position="123"/>
    </location>
</feature>
<evidence type="ECO:0000259" key="6">
    <source>
        <dbReference type="Pfam" id="PF00324"/>
    </source>
</evidence>
<comment type="caution">
    <text evidence="7">The sequence shown here is derived from an EMBL/GenBank/DDBJ whole genome shotgun (WGS) entry which is preliminary data.</text>
</comment>
<dbReference type="Pfam" id="PF00324">
    <property type="entry name" value="AA_permease"/>
    <property type="match status" value="1"/>
</dbReference>
<evidence type="ECO:0000256" key="1">
    <source>
        <dbReference type="ARBA" id="ARBA00004141"/>
    </source>
</evidence>
<feature type="transmembrane region" description="Helical" evidence="5">
    <location>
        <begin position="60"/>
        <end position="82"/>
    </location>
</feature>
<protein>
    <recommendedName>
        <fullName evidence="6">Amino acid permease/ SLC12A domain-containing protein</fullName>
    </recommendedName>
</protein>
<evidence type="ECO:0000313" key="7">
    <source>
        <dbReference type="EMBL" id="GAA4937556.1"/>
    </source>
</evidence>
<keyword evidence="3 5" id="KW-1133">Transmembrane helix</keyword>